<protein>
    <submittedName>
        <fullName evidence="2">Uncharacterized protein</fullName>
    </submittedName>
</protein>
<proteinExistence type="predicted"/>
<evidence type="ECO:0000313" key="2">
    <source>
        <dbReference type="EMBL" id="AQK70584.1"/>
    </source>
</evidence>
<dbReference type="STRING" id="4577.A0A1D6H721"/>
<organism evidence="2">
    <name type="scientific">Zea mays</name>
    <name type="common">Maize</name>
    <dbReference type="NCBI Taxonomy" id="4577"/>
    <lineage>
        <taxon>Eukaryota</taxon>
        <taxon>Viridiplantae</taxon>
        <taxon>Streptophyta</taxon>
        <taxon>Embryophyta</taxon>
        <taxon>Tracheophyta</taxon>
        <taxon>Spermatophyta</taxon>
        <taxon>Magnoliopsida</taxon>
        <taxon>Liliopsida</taxon>
        <taxon>Poales</taxon>
        <taxon>Poaceae</taxon>
        <taxon>PACMAD clade</taxon>
        <taxon>Panicoideae</taxon>
        <taxon>Andropogonodae</taxon>
        <taxon>Andropogoneae</taxon>
        <taxon>Tripsacinae</taxon>
        <taxon>Zea</taxon>
    </lineage>
</organism>
<feature type="compositionally biased region" description="Basic and acidic residues" evidence="1">
    <location>
        <begin position="47"/>
        <end position="63"/>
    </location>
</feature>
<feature type="region of interest" description="Disordered" evidence="1">
    <location>
        <begin position="118"/>
        <end position="143"/>
    </location>
</feature>
<sequence length="172" mass="18339">MEDAAAADVGRDAVGGGADGLGGSGMVVEAGSGGFWVPPDKDQDDPDERHDPDSDTEVDDNKAVEASARRSILGMKVKREFGENDTKVQVGMEVKREFGGENDTKVQVGMKVKRKFGENDTKVQDGGRVASEHRVLEPKAEDNGFSIQAPHVCARAMAVDEPSNVKNEPEGN</sequence>
<accession>A0A3L6EWZ2</accession>
<evidence type="ECO:0000256" key="1">
    <source>
        <dbReference type="SAM" id="MobiDB-lite"/>
    </source>
</evidence>
<feature type="region of interest" description="Disordered" evidence="1">
    <location>
        <begin position="1"/>
        <end position="67"/>
    </location>
</feature>
<dbReference type="InParanoid" id="A0A1D6H721"/>
<dbReference type="ExpressionAtlas" id="A0A1D6H721">
    <property type="expression patterns" value="baseline and differential"/>
</dbReference>
<dbReference type="AlphaFoldDB" id="A0A1D6H721"/>
<accession>A0A1D6H721</accession>
<feature type="compositionally biased region" description="Gly residues" evidence="1">
    <location>
        <begin position="13"/>
        <end position="25"/>
    </location>
</feature>
<name>A0A1D6H721_MAIZE</name>
<gene>
    <name evidence="2" type="ORF">ZEAMMB73_Zm00001d016380</name>
</gene>
<dbReference type="EMBL" id="CM000781">
    <property type="protein sequence ID" value="AQK70584.1"/>
    <property type="molecule type" value="Genomic_DNA"/>
</dbReference>
<feature type="compositionally biased region" description="Basic and acidic residues" evidence="1">
    <location>
        <begin position="118"/>
        <end position="142"/>
    </location>
</feature>
<reference evidence="2" key="1">
    <citation type="submission" date="2015-12" db="EMBL/GenBank/DDBJ databases">
        <title>Update maize B73 reference genome by single molecule sequencing technologies.</title>
        <authorList>
            <consortium name="Maize Genome Sequencing Project"/>
            <person name="Ware D."/>
        </authorList>
    </citation>
    <scope>NUCLEOTIDE SEQUENCE</scope>
    <source>
        <tissue evidence="2">Seedling</tissue>
    </source>
</reference>